<dbReference type="Proteomes" id="UP000076727">
    <property type="component" value="Unassembled WGS sequence"/>
</dbReference>
<proteinExistence type="predicted"/>
<protein>
    <submittedName>
        <fullName evidence="2">Uncharacterized protein</fullName>
    </submittedName>
</protein>
<organism evidence="2 3">
    <name type="scientific">Daedalea quercina L-15889</name>
    <dbReference type="NCBI Taxonomy" id="1314783"/>
    <lineage>
        <taxon>Eukaryota</taxon>
        <taxon>Fungi</taxon>
        <taxon>Dikarya</taxon>
        <taxon>Basidiomycota</taxon>
        <taxon>Agaricomycotina</taxon>
        <taxon>Agaricomycetes</taxon>
        <taxon>Polyporales</taxon>
        <taxon>Fomitopsis</taxon>
    </lineage>
</organism>
<evidence type="ECO:0000313" key="3">
    <source>
        <dbReference type="Proteomes" id="UP000076727"/>
    </source>
</evidence>
<reference evidence="2 3" key="1">
    <citation type="journal article" date="2016" name="Mol. Biol. Evol.">
        <title>Comparative Genomics of Early-Diverging Mushroom-Forming Fungi Provides Insights into the Origins of Lignocellulose Decay Capabilities.</title>
        <authorList>
            <person name="Nagy L.G."/>
            <person name="Riley R."/>
            <person name="Tritt A."/>
            <person name="Adam C."/>
            <person name="Daum C."/>
            <person name="Floudas D."/>
            <person name="Sun H."/>
            <person name="Yadav J.S."/>
            <person name="Pangilinan J."/>
            <person name="Larsson K.H."/>
            <person name="Matsuura K."/>
            <person name="Barry K."/>
            <person name="Labutti K."/>
            <person name="Kuo R."/>
            <person name="Ohm R.A."/>
            <person name="Bhattacharya S.S."/>
            <person name="Shirouzu T."/>
            <person name="Yoshinaga Y."/>
            <person name="Martin F.M."/>
            <person name="Grigoriev I.V."/>
            <person name="Hibbett D.S."/>
        </authorList>
    </citation>
    <scope>NUCLEOTIDE SEQUENCE [LARGE SCALE GENOMIC DNA]</scope>
    <source>
        <strain evidence="2 3">L-15889</strain>
    </source>
</reference>
<dbReference type="AlphaFoldDB" id="A0A165RLW2"/>
<feature type="region of interest" description="Disordered" evidence="1">
    <location>
        <begin position="1"/>
        <end position="130"/>
    </location>
</feature>
<evidence type="ECO:0000313" key="2">
    <source>
        <dbReference type="EMBL" id="KZT70927.1"/>
    </source>
</evidence>
<accession>A0A165RLW2</accession>
<keyword evidence="3" id="KW-1185">Reference proteome</keyword>
<evidence type="ECO:0000256" key="1">
    <source>
        <dbReference type="SAM" id="MobiDB-lite"/>
    </source>
</evidence>
<dbReference type="EMBL" id="KV429048">
    <property type="protein sequence ID" value="KZT70927.1"/>
    <property type="molecule type" value="Genomic_DNA"/>
</dbReference>
<gene>
    <name evidence="2" type="ORF">DAEQUDRAFT_152471</name>
</gene>
<name>A0A165RLW2_9APHY</name>
<sequence length="251" mass="27523">MTASPHPRSRTPIIDRPCGRPQSSMAPRRARGTQVPVRRARARRPCHPSSFQASAASYRIVSHPSQSHTRARRRELERARMTRTGRGRAMYSSRGSERPAAHYLPSPPRRVLSTPSPPRPDHPLDRAGPLSLLRDSEHTGYVVRASPDQTHQRLTHGARIGLANDRPTAPAAARPSARRPVTIPHYRGRCTAHDHGRSRGPAWPGVHCAVVLPGLAGVGYTASPCWPSAAGVFRAPEVRLRPGDVVRFLAC</sequence>